<proteinExistence type="inferred from homology"/>
<feature type="compositionally biased region" description="Basic and acidic residues" evidence="5">
    <location>
        <begin position="215"/>
        <end position="227"/>
    </location>
</feature>
<dbReference type="PANTHER" id="PTHR33630:SF9">
    <property type="entry name" value="CUTINASE 4"/>
    <property type="match status" value="1"/>
</dbReference>
<sequence length="227" mass="24101">METFLALMPDRIRVALELRHPPCPDVEVVFARGTFEAPDVGFAGRAIVDALRGKLGDKNVDVYAVNYPASLDFQRAADGIVDASRKVEQTAATCPSTKIVIGGFSQGAAVVSYLTADSVPANFVLPDGITAPIPDDVAEHVTAGTLFGKPSSGFINTVQSTVPPINIGHPYTDRTVDLCIETDPVCSPTGGDGRATTCTRPTAWSNRPPTTSPRESWRGQHGRHTEG</sequence>
<reference evidence="6 7" key="1">
    <citation type="journal article" date="2012" name="J. Bacteriol.">
        <title>Genome sequence of Mycobacterium hassiacum DSM 44199, a rare source of heat-stable mycobacterial proteins.</title>
        <authorList>
            <person name="Tiago I."/>
            <person name="Maranha A."/>
            <person name="Mendes V."/>
            <person name="Alarico S."/>
            <person name="Moynihan P.J."/>
            <person name="Clarke A.J."/>
            <person name="Macedo-Ribeiro S."/>
            <person name="Pereira P.J."/>
            <person name="Empadinhas N."/>
        </authorList>
    </citation>
    <scope>NUCLEOTIDE SEQUENCE [LARGE SCALE GENOMIC DNA]</scope>
    <source>
        <strain evidence="7">DSM 44199 / CIP 105218 / JCM 12690 / 3849</strain>
    </source>
</reference>
<evidence type="ECO:0000313" key="7">
    <source>
        <dbReference type="Proteomes" id="UP000006265"/>
    </source>
</evidence>
<keyword evidence="2" id="KW-0719">Serine esterase</keyword>
<evidence type="ECO:0000256" key="2">
    <source>
        <dbReference type="ARBA" id="ARBA00022487"/>
    </source>
</evidence>
<dbReference type="Proteomes" id="UP000006265">
    <property type="component" value="Unassembled WGS sequence"/>
</dbReference>
<dbReference type="Pfam" id="PF01083">
    <property type="entry name" value="Cutinase"/>
    <property type="match status" value="1"/>
</dbReference>
<evidence type="ECO:0000256" key="4">
    <source>
        <dbReference type="ARBA" id="ARBA00023157"/>
    </source>
</evidence>
<gene>
    <name evidence="6" type="ORF">C731_2324</name>
</gene>
<dbReference type="PANTHER" id="PTHR33630">
    <property type="entry name" value="CUTINASE RV1984C-RELATED-RELATED"/>
    <property type="match status" value="1"/>
</dbReference>
<comment type="similarity">
    <text evidence="1">Belongs to the cutinase family.</text>
</comment>
<comment type="caution">
    <text evidence="6">The sequence shown here is derived from an EMBL/GenBank/DDBJ whole genome shotgun (WGS) entry which is preliminary data.</text>
</comment>
<evidence type="ECO:0000256" key="5">
    <source>
        <dbReference type="SAM" id="MobiDB-lite"/>
    </source>
</evidence>
<keyword evidence="7" id="KW-1185">Reference proteome</keyword>
<dbReference type="AlphaFoldDB" id="K5BG32"/>
<protein>
    <submittedName>
        <fullName evidence="6">Phospholipase/Carboxylesterase family protein</fullName>
    </submittedName>
</protein>
<dbReference type="Gene3D" id="3.40.50.1820">
    <property type="entry name" value="alpha/beta hydrolase"/>
    <property type="match status" value="1"/>
</dbReference>
<feature type="region of interest" description="Disordered" evidence="5">
    <location>
        <begin position="188"/>
        <end position="227"/>
    </location>
</feature>
<dbReference type="InterPro" id="IPR000675">
    <property type="entry name" value="Cutinase/axe"/>
</dbReference>
<dbReference type="EMBL" id="AMRA01000058">
    <property type="protein sequence ID" value="EKF23671.1"/>
    <property type="molecule type" value="Genomic_DNA"/>
</dbReference>
<organism evidence="6 7">
    <name type="scientific">Mycolicibacterium hassiacum (strain DSM 44199 / CIP 105218 / JCM 12690 / 3849)</name>
    <name type="common">Mycobacterium hassiacum</name>
    <dbReference type="NCBI Taxonomy" id="1122247"/>
    <lineage>
        <taxon>Bacteria</taxon>
        <taxon>Bacillati</taxon>
        <taxon>Actinomycetota</taxon>
        <taxon>Actinomycetes</taxon>
        <taxon>Mycobacteriales</taxon>
        <taxon>Mycobacteriaceae</taxon>
        <taxon>Mycolicibacterium</taxon>
    </lineage>
</organism>
<feature type="compositionally biased region" description="Polar residues" evidence="5">
    <location>
        <begin position="196"/>
        <end position="214"/>
    </location>
</feature>
<dbReference type="GO" id="GO:0052689">
    <property type="term" value="F:carboxylic ester hydrolase activity"/>
    <property type="evidence" value="ECO:0007669"/>
    <property type="project" value="UniProtKB-KW"/>
</dbReference>
<accession>K5BG32</accession>
<dbReference type="eggNOG" id="ENOG5030PZC">
    <property type="taxonomic scope" value="Bacteria"/>
</dbReference>
<dbReference type="SMART" id="SM01110">
    <property type="entry name" value="Cutinase"/>
    <property type="match status" value="1"/>
</dbReference>
<keyword evidence="3" id="KW-0378">Hydrolase</keyword>
<dbReference type="PATRIC" id="fig|1122247.3.peg.2235"/>
<evidence type="ECO:0000313" key="6">
    <source>
        <dbReference type="EMBL" id="EKF23671.1"/>
    </source>
</evidence>
<dbReference type="SUPFAM" id="SSF53474">
    <property type="entry name" value="alpha/beta-Hydrolases"/>
    <property type="match status" value="1"/>
</dbReference>
<keyword evidence="4" id="KW-1015">Disulfide bond</keyword>
<evidence type="ECO:0000256" key="3">
    <source>
        <dbReference type="ARBA" id="ARBA00022801"/>
    </source>
</evidence>
<dbReference type="InterPro" id="IPR029058">
    <property type="entry name" value="AB_hydrolase_fold"/>
</dbReference>
<evidence type="ECO:0000256" key="1">
    <source>
        <dbReference type="ARBA" id="ARBA00007534"/>
    </source>
</evidence>
<dbReference type="STRING" id="1122247.GCA_000379865_01394"/>
<name>K5BG32_MYCHD</name>